<dbReference type="Proteomes" id="UP000451354">
    <property type="component" value="Chromosome"/>
</dbReference>
<feature type="binding site" evidence="5">
    <location>
        <begin position="197"/>
        <end position="204"/>
    </location>
    <ligand>
        <name>NAD(+)</name>
        <dbReference type="ChEBI" id="CHEBI:57540"/>
    </ligand>
</feature>
<dbReference type="PANTHER" id="PTHR22912:SF151">
    <property type="entry name" value="DIHYDROLIPOYL DEHYDROGENASE, MITOCHONDRIAL"/>
    <property type="match status" value="1"/>
</dbReference>
<dbReference type="InterPro" id="IPR001100">
    <property type="entry name" value="Pyr_nuc-diS_OxRdtase"/>
</dbReference>
<evidence type="ECO:0000256" key="5">
    <source>
        <dbReference type="PIRSR" id="PIRSR000350-3"/>
    </source>
</evidence>
<dbReference type="RefSeq" id="WP_154798992.1">
    <property type="nucleotide sequence ID" value="NZ_CP052757.1"/>
</dbReference>
<dbReference type="Pfam" id="PF02852">
    <property type="entry name" value="Pyr_redox_dim"/>
    <property type="match status" value="1"/>
</dbReference>
<dbReference type="PRINTS" id="PR00411">
    <property type="entry name" value="PNDRDTASEI"/>
</dbReference>
<feature type="binding site" evidence="5">
    <location>
        <position position="346"/>
    </location>
    <ligand>
        <name>FAD</name>
        <dbReference type="ChEBI" id="CHEBI:57692"/>
    </ligand>
</feature>
<organism evidence="9 10">
    <name type="scientific">Cellulosimicrobium protaetiae</name>
    <dbReference type="NCBI Taxonomy" id="2587808"/>
    <lineage>
        <taxon>Bacteria</taxon>
        <taxon>Bacillati</taxon>
        <taxon>Actinomycetota</taxon>
        <taxon>Actinomycetes</taxon>
        <taxon>Micrococcales</taxon>
        <taxon>Promicromonosporaceae</taxon>
        <taxon>Cellulosimicrobium</taxon>
    </lineage>
</organism>
<evidence type="ECO:0000313" key="10">
    <source>
        <dbReference type="Proteomes" id="UP000451354"/>
    </source>
</evidence>
<keyword evidence="4 5" id="KW-0520">NAD</keyword>
<gene>
    <name evidence="9" type="ORF">FIC82_014520</name>
</gene>
<comment type="cofactor">
    <cofactor evidence="5">
        <name>FAD</name>
        <dbReference type="ChEBI" id="CHEBI:57692"/>
    </cofactor>
    <text evidence="5">Binds 1 FAD per subunit.</text>
</comment>
<keyword evidence="5" id="KW-0547">Nucleotide-binding</keyword>
<accession>A0A6M5UJ30</accession>
<feature type="binding site" evidence="5">
    <location>
        <position position="122"/>
    </location>
    <ligand>
        <name>FAD</name>
        <dbReference type="ChEBI" id="CHEBI:57692"/>
    </ligand>
</feature>
<dbReference type="Gene3D" id="3.30.390.30">
    <property type="match status" value="1"/>
</dbReference>
<dbReference type="PIRSF" id="PIRSF000350">
    <property type="entry name" value="Mercury_reductase_MerA"/>
    <property type="match status" value="1"/>
</dbReference>
<keyword evidence="2" id="KW-0285">Flavoprotein</keyword>
<dbReference type="InterPro" id="IPR036188">
    <property type="entry name" value="FAD/NAD-bd_sf"/>
</dbReference>
<reference evidence="10" key="1">
    <citation type="journal article" date="2022" name="Int. J. Syst. Evol. Microbiol.">
        <title>Cellulosimicrobium protaetiae sp. nov., isolated from the gut of the larva of Protaetia brevitarsis seulensis.</title>
        <authorList>
            <person name="Le Han H."/>
            <person name="Nguyen T.T.H."/>
            <person name="Li Z."/>
            <person name="Shin N.R."/>
            <person name="Kim S.G."/>
        </authorList>
    </citation>
    <scope>NUCLEOTIDE SEQUENCE [LARGE SCALE GENOMIC DNA]</scope>
    <source>
        <strain evidence="10">BI34</strain>
    </source>
</reference>
<dbReference type="PANTHER" id="PTHR22912">
    <property type="entry name" value="DISULFIDE OXIDOREDUCTASE"/>
    <property type="match status" value="1"/>
</dbReference>
<feature type="domain" description="FAD/NAD(P)-binding" evidence="8">
    <location>
        <begin position="15"/>
        <end position="361"/>
    </location>
</feature>
<feature type="disulfide bond" description="Redox-active" evidence="6">
    <location>
        <begin position="52"/>
        <end position="57"/>
    </location>
</feature>
<proteinExistence type="inferred from homology"/>
<evidence type="ECO:0000256" key="2">
    <source>
        <dbReference type="ARBA" id="ARBA00022630"/>
    </source>
</evidence>
<dbReference type="EMBL" id="CP052757">
    <property type="protein sequence ID" value="QJW37221.1"/>
    <property type="molecule type" value="Genomic_DNA"/>
</dbReference>
<dbReference type="Pfam" id="PF07992">
    <property type="entry name" value="Pyr_redox_2"/>
    <property type="match status" value="1"/>
</dbReference>
<protein>
    <submittedName>
        <fullName evidence="9">NAD(P)/FAD-dependent oxidoreductase</fullName>
    </submittedName>
</protein>
<name>A0A6M5UJ30_9MICO</name>
<dbReference type="AlphaFoldDB" id="A0A6M5UJ30"/>
<evidence type="ECO:0000256" key="6">
    <source>
        <dbReference type="PIRSR" id="PIRSR000350-4"/>
    </source>
</evidence>
<dbReference type="OrthoDB" id="9800167at2"/>
<feature type="binding site" evidence="5">
    <location>
        <position position="61"/>
    </location>
    <ligand>
        <name>FAD</name>
        <dbReference type="ChEBI" id="CHEBI:57692"/>
    </ligand>
</feature>
<sequence>MTSDPQQETTPDETYDVIVIGGGPVGENVADRAGRTGLSVALVEAELVGGECSYWACIPSKTLLRPGAARAEARGVPGVGVDDALDVPAVLARRDAMVADWDDAGQVSWVEGAGIALVRGLGRIVGPRLVEVVPEDPDADTDGLPRTRRLAARHAVVVATGSVPVLPDVPGLADANPWTSREATAVDDVPESLAIVGGGVVATEMAVAFADLGARVTVLSRGALLGRTEPWAGDAVAASLRDLGVDVRIGVGTESVETLPDGGARLTLSAVGSPRGGDGGSDAWPDLSPVTAARVLVATGRAPRTQDLGVDAVGLVPGRALDVDDTMLVQGLAPGVEGGWLYAAGDVTGRVATTHQGKYQGRVVGDVVAARFGDPDVDGAPTAGERPPAVGAEPEPWSRFAATADGVASPQVVFTRPEVAAVGHTEASARAAGIDVRVVRYALANVSGAAVRAEDYAGSAQLVVDAAREVVVGATFVGPDAAEMLHAATIAVVGEVPLRRLWHAVPSYPTVSEVWLRFLEEYGL</sequence>
<dbReference type="GO" id="GO:0004148">
    <property type="term" value="F:dihydrolipoyl dehydrogenase (NADH) activity"/>
    <property type="evidence" value="ECO:0007669"/>
    <property type="project" value="TreeGrafter"/>
</dbReference>
<dbReference type="GO" id="GO:0006103">
    <property type="term" value="P:2-oxoglutarate metabolic process"/>
    <property type="evidence" value="ECO:0007669"/>
    <property type="project" value="TreeGrafter"/>
</dbReference>
<dbReference type="InterPro" id="IPR004099">
    <property type="entry name" value="Pyr_nucl-diS_OxRdtase_dimer"/>
</dbReference>
<evidence type="ECO:0000256" key="1">
    <source>
        <dbReference type="ARBA" id="ARBA00007532"/>
    </source>
</evidence>
<dbReference type="PRINTS" id="PR00368">
    <property type="entry name" value="FADPNR"/>
</dbReference>
<dbReference type="InterPro" id="IPR050151">
    <property type="entry name" value="Class-I_Pyr_Nuc-Dis_Oxidored"/>
</dbReference>
<dbReference type="SUPFAM" id="SSF55424">
    <property type="entry name" value="FAD/NAD-linked reductases, dimerisation (C-terminal) domain"/>
    <property type="match status" value="1"/>
</dbReference>
<evidence type="ECO:0000313" key="9">
    <source>
        <dbReference type="EMBL" id="QJW37221.1"/>
    </source>
</evidence>
<evidence type="ECO:0000256" key="4">
    <source>
        <dbReference type="ARBA" id="ARBA00023027"/>
    </source>
</evidence>
<evidence type="ECO:0000259" key="8">
    <source>
        <dbReference type="Pfam" id="PF07992"/>
    </source>
</evidence>
<evidence type="ECO:0000259" key="7">
    <source>
        <dbReference type="Pfam" id="PF02852"/>
    </source>
</evidence>
<dbReference type="Gene3D" id="3.50.50.60">
    <property type="entry name" value="FAD/NAD(P)-binding domain"/>
    <property type="match status" value="2"/>
</dbReference>
<feature type="binding site" evidence="5">
    <location>
        <position position="300"/>
    </location>
    <ligand>
        <name>NAD(+)</name>
        <dbReference type="ChEBI" id="CHEBI:57540"/>
    </ligand>
</feature>
<dbReference type="InterPro" id="IPR016156">
    <property type="entry name" value="FAD/NAD-linked_Rdtase_dimer_sf"/>
</dbReference>
<evidence type="ECO:0000256" key="3">
    <source>
        <dbReference type="ARBA" id="ARBA00022827"/>
    </source>
</evidence>
<keyword evidence="3 5" id="KW-0274">FAD</keyword>
<feature type="domain" description="Pyridine nucleotide-disulphide oxidoreductase dimerisation" evidence="7">
    <location>
        <begin position="410"/>
        <end position="515"/>
    </location>
</feature>
<feature type="binding site" evidence="5">
    <location>
        <begin position="160"/>
        <end position="162"/>
    </location>
    <ligand>
        <name>FAD</name>
        <dbReference type="ChEBI" id="CHEBI:57692"/>
    </ligand>
</feature>
<dbReference type="GO" id="GO:0050660">
    <property type="term" value="F:flavin adenine dinucleotide binding"/>
    <property type="evidence" value="ECO:0007669"/>
    <property type="project" value="TreeGrafter"/>
</dbReference>
<dbReference type="KEGG" id="cprt:FIC82_014520"/>
<keyword evidence="10" id="KW-1185">Reference proteome</keyword>
<comment type="similarity">
    <text evidence="1">Belongs to the class-I pyridine nucleotide-disulfide oxidoreductase family.</text>
</comment>
<dbReference type="SUPFAM" id="SSF51905">
    <property type="entry name" value="FAD/NAD(P)-binding domain"/>
    <property type="match status" value="1"/>
</dbReference>
<dbReference type="InterPro" id="IPR023753">
    <property type="entry name" value="FAD/NAD-binding_dom"/>
</dbReference>